<dbReference type="EMBL" id="CATOUU010001180">
    <property type="protein sequence ID" value="CAI9977821.1"/>
    <property type="molecule type" value="Genomic_DNA"/>
</dbReference>
<sequence length="243" mass="28242">MLVQYIFSLSHEFPYFLARENSTCYFIVNSSISSAQCVLYNQQIVPTSNFTSLLAVQLNLLQQFNNIQYSKVLVHPPVPFKNSLYVYSNNCTVQISVGVTKIIQRNVYPFKLNGQIYFCDGETAYNFTKAAGQCSDIRKMSRLDTQDREQIIIGKYIATFYADKVEIFNVQKKRTVFEAHAGPEVTRQILRMRTYDDVFYVDNNVIYPIELKLRQITGQRNIFRTKIVIYIFYGIVFISSQLL</sequence>
<evidence type="ECO:0000313" key="1">
    <source>
        <dbReference type="EMBL" id="CAI9977821.1"/>
    </source>
</evidence>
<comment type="caution">
    <text evidence="1">The sequence shown here is derived from an EMBL/GenBank/DDBJ whole genome shotgun (WGS) entry which is preliminary data.</text>
</comment>
<gene>
    <name evidence="2" type="ORF">HINF_LOCUS35111</name>
    <name evidence="1" type="ORF">HINF_LOCUS65466</name>
</gene>
<evidence type="ECO:0000313" key="2">
    <source>
        <dbReference type="EMBL" id="CAL6033734.1"/>
    </source>
</evidence>
<dbReference type="Proteomes" id="UP001642409">
    <property type="component" value="Unassembled WGS sequence"/>
</dbReference>
<protein>
    <submittedName>
        <fullName evidence="2">Hypothetical_protein</fullName>
    </submittedName>
</protein>
<keyword evidence="3" id="KW-1185">Reference proteome</keyword>
<name>A0AA86RGY9_9EUKA</name>
<reference evidence="1" key="1">
    <citation type="submission" date="2023-06" db="EMBL/GenBank/DDBJ databases">
        <authorList>
            <person name="Kurt Z."/>
        </authorList>
    </citation>
    <scope>NUCLEOTIDE SEQUENCE</scope>
</reference>
<dbReference type="AlphaFoldDB" id="A0AA86RGY9"/>
<evidence type="ECO:0000313" key="3">
    <source>
        <dbReference type="Proteomes" id="UP001642409"/>
    </source>
</evidence>
<dbReference type="EMBL" id="CAXDID020000126">
    <property type="protein sequence ID" value="CAL6033734.1"/>
    <property type="molecule type" value="Genomic_DNA"/>
</dbReference>
<reference evidence="2 3" key="2">
    <citation type="submission" date="2024-07" db="EMBL/GenBank/DDBJ databases">
        <authorList>
            <person name="Akdeniz Z."/>
        </authorList>
    </citation>
    <scope>NUCLEOTIDE SEQUENCE [LARGE SCALE GENOMIC DNA]</scope>
</reference>
<proteinExistence type="predicted"/>
<organism evidence="1">
    <name type="scientific">Hexamita inflata</name>
    <dbReference type="NCBI Taxonomy" id="28002"/>
    <lineage>
        <taxon>Eukaryota</taxon>
        <taxon>Metamonada</taxon>
        <taxon>Diplomonadida</taxon>
        <taxon>Hexamitidae</taxon>
        <taxon>Hexamitinae</taxon>
        <taxon>Hexamita</taxon>
    </lineage>
</organism>
<accession>A0AA86RGY9</accession>